<evidence type="ECO:0000256" key="1">
    <source>
        <dbReference type="SAM" id="MobiDB-lite"/>
    </source>
</evidence>
<dbReference type="Gene3D" id="3.40.50.300">
    <property type="entry name" value="P-loop containing nucleotide triphosphate hydrolases"/>
    <property type="match status" value="1"/>
</dbReference>
<dbReference type="InterPro" id="IPR003959">
    <property type="entry name" value="ATPase_AAA_core"/>
</dbReference>
<dbReference type="Pfam" id="PF22942">
    <property type="entry name" value="DUF7025"/>
    <property type="match status" value="1"/>
</dbReference>
<dbReference type="EMBL" id="MJBS01000056">
    <property type="protein sequence ID" value="OHE97571.1"/>
    <property type="molecule type" value="Genomic_DNA"/>
</dbReference>
<feature type="region of interest" description="Disordered" evidence="1">
    <location>
        <begin position="1"/>
        <end position="21"/>
    </location>
</feature>
<evidence type="ECO:0000313" key="3">
    <source>
        <dbReference type="EMBL" id="OHE97571.1"/>
    </source>
</evidence>
<dbReference type="Proteomes" id="UP000176998">
    <property type="component" value="Unassembled WGS sequence"/>
</dbReference>
<dbReference type="STRING" id="1209926.A0A1G4B823"/>
<accession>A0A1G4B823</accession>
<dbReference type="PANTHER" id="PTHR46411">
    <property type="entry name" value="FAMILY ATPASE, PUTATIVE-RELATED"/>
    <property type="match status" value="1"/>
</dbReference>
<protein>
    <recommendedName>
        <fullName evidence="2">AAA+ ATPase domain-containing protein</fullName>
    </recommendedName>
</protein>
<comment type="caution">
    <text evidence="3">The sequence shown here is derived from an EMBL/GenBank/DDBJ whole genome shotgun (WGS) entry which is preliminary data.</text>
</comment>
<organism evidence="3 4">
    <name type="scientific">Colletotrichum orchidophilum</name>
    <dbReference type="NCBI Taxonomy" id="1209926"/>
    <lineage>
        <taxon>Eukaryota</taxon>
        <taxon>Fungi</taxon>
        <taxon>Dikarya</taxon>
        <taxon>Ascomycota</taxon>
        <taxon>Pezizomycotina</taxon>
        <taxon>Sordariomycetes</taxon>
        <taxon>Hypocreomycetidae</taxon>
        <taxon>Glomerellales</taxon>
        <taxon>Glomerellaceae</taxon>
        <taxon>Colletotrichum</taxon>
    </lineage>
</organism>
<feature type="domain" description="AAA+ ATPase" evidence="2">
    <location>
        <begin position="415"/>
        <end position="540"/>
    </location>
</feature>
<gene>
    <name evidence="3" type="ORF">CORC01_07186</name>
</gene>
<dbReference type="OrthoDB" id="10042665at2759"/>
<evidence type="ECO:0000313" key="4">
    <source>
        <dbReference type="Proteomes" id="UP000176998"/>
    </source>
</evidence>
<dbReference type="InterPro" id="IPR054289">
    <property type="entry name" value="DUF7025"/>
</dbReference>
<name>A0A1G4B823_9PEZI</name>
<dbReference type="InterPro" id="IPR027417">
    <property type="entry name" value="P-loop_NTPase"/>
</dbReference>
<evidence type="ECO:0000259" key="2">
    <source>
        <dbReference type="SMART" id="SM00382"/>
    </source>
</evidence>
<dbReference type="InterPro" id="IPR003593">
    <property type="entry name" value="AAA+_ATPase"/>
</dbReference>
<sequence>MPPDQLLRSQHTRTKTQGKTAPNVFDGDVFRQTVNENISDTKIKQLQEAWGTDIGAAVDHYREPDKEVFHGNQSEAEVNKADFAPPGDQSLTLEIVGIKKLRWDLKRPSKTPKHEAKGIPCVLLVRRQYSEKMVYVSTVIDVKGLALRKAILAIFRGAEGLEMTETNVELSDIHFLFWARSELELLATHYAASGDAADKPALFEIRSALAFITQEWAHTDSLLSSLLPHSISFDLLWVVFPPECLVIGKDELGFDNIWRARTHSVVRQQDGSNNFVIVAEQLEWDGSVLGYARTRLTVPGFNGLIPMEDLPYIPLKFHSGQRALMERILVRGEKKLKFCKKGFKIQQYSGRGLRKVEKDVISFVRSRDGDLTAVHSGLLNSLVMEESLRATMYKLVKTYSLGLSDFDDFVEGKGKGLIGLLYGPPGSGKTLTAEAIAETGHMPLYMVSSGALGHEPEGVFVNLMSKLRLATHWKAVLLLDEADVFLAKRSLTGLTQNAIVSVFLRALEYYEGILLLTTNQIDKIDEAFLSRTHFCHQYSSLDFGARRQIWMNFLEKASKSEKIKINIGEDGLQQLADLAMNGRQVYFGEEQSSLRSDWQVSARTLTADGIIDVIRTLQRFQLSREEVPGSQAVEPREARSLAGPRRITTVETGYREVPEDGNELDDIS</sequence>
<feature type="compositionally biased region" description="Acidic residues" evidence="1">
    <location>
        <begin position="659"/>
        <end position="668"/>
    </location>
</feature>
<dbReference type="SMART" id="SM00382">
    <property type="entry name" value="AAA"/>
    <property type="match status" value="1"/>
</dbReference>
<keyword evidence="4" id="KW-1185">Reference proteome</keyword>
<dbReference type="PANTHER" id="PTHR46411:SF3">
    <property type="entry name" value="AAA+ ATPASE DOMAIN-CONTAINING PROTEIN"/>
    <property type="match status" value="1"/>
</dbReference>
<dbReference type="GeneID" id="34560334"/>
<dbReference type="GO" id="GO:0016887">
    <property type="term" value="F:ATP hydrolysis activity"/>
    <property type="evidence" value="ECO:0007669"/>
    <property type="project" value="InterPro"/>
</dbReference>
<dbReference type="SUPFAM" id="SSF52540">
    <property type="entry name" value="P-loop containing nucleoside triphosphate hydrolases"/>
    <property type="match status" value="1"/>
</dbReference>
<dbReference type="CDD" id="cd19481">
    <property type="entry name" value="RecA-like_protease"/>
    <property type="match status" value="1"/>
</dbReference>
<proteinExistence type="predicted"/>
<dbReference type="GO" id="GO:0005524">
    <property type="term" value="F:ATP binding"/>
    <property type="evidence" value="ECO:0007669"/>
    <property type="project" value="InterPro"/>
</dbReference>
<dbReference type="RefSeq" id="XP_022474724.1">
    <property type="nucleotide sequence ID" value="XM_022618824.1"/>
</dbReference>
<dbReference type="AlphaFoldDB" id="A0A1G4B823"/>
<reference evidence="3 4" key="1">
    <citation type="submission" date="2016-09" db="EMBL/GenBank/DDBJ databases">
        <authorList>
            <person name="Capua I."/>
            <person name="De Benedictis P."/>
            <person name="Joannis T."/>
            <person name="Lombin L.H."/>
            <person name="Cattoli G."/>
        </authorList>
    </citation>
    <scope>NUCLEOTIDE SEQUENCE [LARGE SCALE GENOMIC DNA]</scope>
    <source>
        <strain evidence="3 4">IMI 309357</strain>
    </source>
</reference>
<feature type="region of interest" description="Disordered" evidence="1">
    <location>
        <begin position="625"/>
        <end position="668"/>
    </location>
</feature>
<dbReference type="Pfam" id="PF00004">
    <property type="entry name" value="AAA"/>
    <property type="match status" value="1"/>
</dbReference>